<keyword evidence="3" id="KW-1185">Reference proteome</keyword>
<evidence type="ECO:0000313" key="2">
    <source>
        <dbReference type="EMBL" id="CEF60061.1"/>
    </source>
</evidence>
<dbReference type="GeneID" id="36384872"/>
<sequence>MPVLENILISLLQFVKHHNLDTNLGITLFILSLLNPLKKISKLALNNFDVKEYKKFINMLDESAVNEQDVSSINFIPTSTLRSGKMMLKNSIEDSSMREDFYNQLNIDDKDDDQSSIDENKISDQSS</sequence>
<dbReference type="WormBase" id="SRAE_X000180100">
    <property type="protein sequence ID" value="SRP07250"/>
    <property type="gene ID" value="WBGene00267378"/>
</dbReference>
<organism evidence="2">
    <name type="scientific">Strongyloides ratti</name>
    <name type="common">Parasitic roundworm</name>
    <dbReference type="NCBI Taxonomy" id="34506"/>
    <lineage>
        <taxon>Eukaryota</taxon>
        <taxon>Metazoa</taxon>
        <taxon>Ecdysozoa</taxon>
        <taxon>Nematoda</taxon>
        <taxon>Chromadorea</taxon>
        <taxon>Rhabditida</taxon>
        <taxon>Tylenchina</taxon>
        <taxon>Panagrolaimomorpha</taxon>
        <taxon>Strongyloidoidea</taxon>
        <taxon>Strongyloididae</taxon>
        <taxon>Strongyloides</taxon>
    </lineage>
</organism>
<dbReference type="CTD" id="36384872"/>
<protein>
    <submittedName>
        <fullName evidence="2 4">Uncharacterized protein</fullName>
    </submittedName>
</protein>
<reference evidence="3" key="2">
    <citation type="submission" date="2014-09" db="EMBL/GenBank/DDBJ databases">
        <authorList>
            <person name="Martin A.A."/>
        </authorList>
    </citation>
    <scope>NUCLEOTIDE SEQUENCE</scope>
    <source>
        <strain evidence="3">ED321</strain>
    </source>
</reference>
<evidence type="ECO:0000256" key="1">
    <source>
        <dbReference type="SAM" id="MobiDB-lite"/>
    </source>
</evidence>
<feature type="region of interest" description="Disordered" evidence="1">
    <location>
        <begin position="107"/>
        <end position="127"/>
    </location>
</feature>
<accession>A0A090KW05</accession>
<proteinExistence type="predicted"/>
<dbReference type="AlphaFoldDB" id="A0A090KW05"/>
<evidence type="ECO:0000313" key="5">
    <source>
        <dbReference type="WormBase" id="SRAE_X000180100"/>
    </source>
</evidence>
<dbReference type="RefSeq" id="XP_024499271.1">
    <property type="nucleotide sequence ID" value="XM_024653074.1"/>
</dbReference>
<feature type="compositionally biased region" description="Basic and acidic residues" evidence="1">
    <location>
        <begin position="118"/>
        <end position="127"/>
    </location>
</feature>
<name>A0A090KW05_STRRB</name>
<dbReference type="EMBL" id="LN609396">
    <property type="protein sequence ID" value="CEF60061.1"/>
    <property type="molecule type" value="Genomic_DNA"/>
</dbReference>
<evidence type="ECO:0000313" key="4">
    <source>
        <dbReference type="WBParaSite" id="SRAE_X000180100.1"/>
    </source>
</evidence>
<dbReference type="Proteomes" id="UP000035682">
    <property type="component" value="Unplaced"/>
</dbReference>
<dbReference type="WBParaSite" id="SRAE_X000180100.1">
    <property type="protein sequence ID" value="SRAE_X000180100.1"/>
    <property type="gene ID" value="WBGene00267378"/>
</dbReference>
<reference evidence="2" key="1">
    <citation type="submission" date="2014-09" db="EMBL/GenBank/DDBJ databases">
        <authorList>
            <person name="Aslett A.Martin."/>
        </authorList>
    </citation>
    <scope>NUCLEOTIDE SEQUENCE</scope>
    <source>
        <strain evidence="2">ED321 Heterogonic</strain>
    </source>
</reference>
<evidence type="ECO:0000313" key="3">
    <source>
        <dbReference type="Proteomes" id="UP000035682"/>
    </source>
</evidence>
<gene>
    <name evidence="2 4 5" type="ORF">SRAE_X000180100</name>
</gene>
<reference evidence="4" key="3">
    <citation type="submission" date="2020-12" db="UniProtKB">
        <authorList>
            <consortium name="WormBaseParasite"/>
        </authorList>
    </citation>
    <scope>IDENTIFICATION</scope>
</reference>